<feature type="domain" description="Thioredoxin" evidence="5">
    <location>
        <begin position="35"/>
        <end position="173"/>
    </location>
</feature>
<reference evidence="6 7" key="1">
    <citation type="journal article" date="2021" name="Elife">
        <title>Chloroplast acquisition without the gene transfer in kleptoplastic sea slugs, Plakobranchus ocellatus.</title>
        <authorList>
            <person name="Maeda T."/>
            <person name="Takahashi S."/>
            <person name="Yoshida T."/>
            <person name="Shimamura S."/>
            <person name="Takaki Y."/>
            <person name="Nagai Y."/>
            <person name="Toyoda A."/>
            <person name="Suzuki Y."/>
            <person name="Arimoto A."/>
            <person name="Ishii H."/>
            <person name="Satoh N."/>
            <person name="Nishiyama T."/>
            <person name="Hasebe M."/>
            <person name="Maruyama T."/>
            <person name="Minagawa J."/>
            <person name="Obokata J."/>
            <person name="Shigenobu S."/>
        </authorList>
    </citation>
    <scope>NUCLEOTIDE SEQUENCE [LARGE SCALE GENOMIC DNA]</scope>
</reference>
<dbReference type="PANTHER" id="PTHR42852:SF6">
    <property type="entry name" value="THIOL:DISULFIDE INTERCHANGE PROTEIN DSBE"/>
    <property type="match status" value="1"/>
</dbReference>
<evidence type="ECO:0000256" key="1">
    <source>
        <dbReference type="ARBA" id="ARBA00004196"/>
    </source>
</evidence>
<dbReference type="GO" id="GO:0016491">
    <property type="term" value="F:oxidoreductase activity"/>
    <property type="evidence" value="ECO:0007669"/>
    <property type="project" value="InterPro"/>
</dbReference>
<dbReference type="GO" id="GO:0017004">
    <property type="term" value="P:cytochrome complex assembly"/>
    <property type="evidence" value="ECO:0007669"/>
    <property type="project" value="UniProtKB-KW"/>
</dbReference>
<dbReference type="InterPro" id="IPR050553">
    <property type="entry name" value="Thioredoxin_ResA/DsbE_sf"/>
</dbReference>
<evidence type="ECO:0000313" key="7">
    <source>
        <dbReference type="Proteomes" id="UP000762676"/>
    </source>
</evidence>
<accession>A0AAV4FRQ7</accession>
<dbReference type="CDD" id="cd02966">
    <property type="entry name" value="TlpA_like_family"/>
    <property type="match status" value="1"/>
</dbReference>
<dbReference type="PANTHER" id="PTHR42852">
    <property type="entry name" value="THIOL:DISULFIDE INTERCHANGE PROTEIN DSBE"/>
    <property type="match status" value="1"/>
</dbReference>
<evidence type="ECO:0000256" key="3">
    <source>
        <dbReference type="ARBA" id="ARBA00023157"/>
    </source>
</evidence>
<comment type="subcellular location">
    <subcellularLocation>
        <location evidence="1">Cell envelope</location>
    </subcellularLocation>
</comment>
<dbReference type="InterPro" id="IPR013766">
    <property type="entry name" value="Thioredoxin_domain"/>
</dbReference>
<dbReference type="AlphaFoldDB" id="A0AAV4FRQ7"/>
<dbReference type="EMBL" id="BMAT01004542">
    <property type="protein sequence ID" value="GFR75450.1"/>
    <property type="molecule type" value="Genomic_DNA"/>
</dbReference>
<dbReference type="InterPro" id="IPR036249">
    <property type="entry name" value="Thioredoxin-like_sf"/>
</dbReference>
<dbReference type="GO" id="GO:0016209">
    <property type="term" value="F:antioxidant activity"/>
    <property type="evidence" value="ECO:0007669"/>
    <property type="project" value="InterPro"/>
</dbReference>
<dbReference type="InterPro" id="IPR000866">
    <property type="entry name" value="AhpC/TSA"/>
</dbReference>
<gene>
    <name evidence="6" type="ORF">ElyMa_002189000</name>
</gene>
<dbReference type="Gene3D" id="3.40.30.10">
    <property type="entry name" value="Glutaredoxin"/>
    <property type="match status" value="1"/>
</dbReference>
<dbReference type="PROSITE" id="PS51352">
    <property type="entry name" value="THIOREDOXIN_2"/>
    <property type="match status" value="1"/>
</dbReference>
<dbReference type="Proteomes" id="UP000762676">
    <property type="component" value="Unassembled WGS sequence"/>
</dbReference>
<keyword evidence="4" id="KW-0676">Redox-active center</keyword>
<dbReference type="Pfam" id="PF00578">
    <property type="entry name" value="AhpC-TSA"/>
    <property type="match status" value="1"/>
</dbReference>
<evidence type="ECO:0000259" key="5">
    <source>
        <dbReference type="PROSITE" id="PS51352"/>
    </source>
</evidence>
<sequence>MIKTVKELYMGINPDIRNTKEGSLIGEMISQIERVSVGKTAPDFSAPNPEGNLVKLSDIKGKVVIIDFWASWCNPCREKNPHLVALYKKYHDRGLELVGVSLDKKKQDWVKAIEDDRLDWNHLSNLKGWRDAVAKLYNVKSIPTIFVLDENMVIRQISPAMEDLELYLEDVLR</sequence>
<evidence type="ECO:0000256" key="4">
    <source>
        <dbReference type="ARBA" id="ARBA00023284"/>
    </source>
</evidence>
<proteinExistence type="predicted"/>
<protein>
    <submittedName>
        <fullName evidence="6">Thiol-disulfide oxidoreductase ResA</fullName>
    </submittedName>
</protein>
<name>A0AAV4FRQ7_9GAST</name>
<keyword evidence="2" id="KW-0201">Cytochrome c-type biogenesis</keyword>
<keyword evidence="3" id="KW-1015">Disulfide bond</keyword>
<keyword evidence="7" id="KW-1185">Reference proteome</keyword>
<organism evidence="6 7">
    <name type="scientific">Elysia marginata</name>
    <dbReference type="NCBI Taxonomy" id="1093978"/>
    <lineage>
        <taxon>Eukaryota</taxon>
        <taxon>Metazoa</taxon>
        <taxon>Spiralia</taxon>
        <taxon>Lophotrochozoa</taxon>
        <taxon>Mollusca</taxon>
        <taxon>Gastropoda</taxon>
        <taxon>Heterobranchia</taxon>
        <taxon>Euthyneura</taxon>
        <taxon>Panpulmonata</taxon>
        <taxon>Sacoglossa</taxon>
        <taxon>Placobranchoidea</taxon>
        <taxon>Plakobranchidae</taxon>
        <taxon>Elysia</taxon>
    </lineage>
</organism>
<evidence type="ECO:0000313" key="6">
    <source>
        <dbReference type="EMBL" id="GFR75450.1"/>
    </source>
</evidence>
<evidence type="ECO:0000256" key="2">
    <source>
        <dbReference type="ARBA" id="ARBA00022748"/>
    </source>
</evidence>
<dbReference type="SUPFAM" id="SSF52833">
    <property type="entry name" value="Thioredoxin-like"/>
    <property type="match status" value="1"/>
</dbReference>
<comment type="caution">
    <text evidence="6">The sequence shown here is derived from an EMBL/GenBank/DDBJ whole genome shotgun (WGS) entry which is preliminary data.</text>
</comment>
<dbReference type="PRINTS" id="PR00421">
    <property type="entry name" value="THIOREDOXIN"/>
</dbReference>